<keyword evidence="5" id="KW-0328">Glycosyltransferase</keyword>
<dbReference type="InterPro" id="IPR007235">
    <property type="entry name" value="Glyco_trans_28_C"/>
</dbReference>
<dbReference type="GO" id="GO:0004577">
    <property type="term" value="F:N-acetylglucosaminyldiphosphodolichol N-acetylglucosaminyltransferase activity"/>
    <property type="evidence" value="ECO:0007669"/>
    <property type="project" value="UniProtKB-EC"/>
</dbReference>
<dbReference type="EC" id="2.4.1.141" evidence="3"/>
<dbReference type="Gene3D" id="3.40.50.2000">
    <property type="entry name" value="Glycogen Phosphorylase B"/>
    <property type="match status" value="1"/>
</dbReference>
<sequence length="353" mass="39248">MTSVAAKATSPKIGRLRRLVDYLKLLYNDYKSVAVETFQDCEKHPFKTTRTLAGLGGLGYLISSNPDLQDFREKVTLYSQEISLVPADRRNPVAVEHILWLSRLQDQERIRRIDLGVCCLLYRANYGEDVDLFPAHCKYLNPVAKWPRKLLDIGFAVLDLCRNMVGDGRNDEGFRRTSGQLAFVTVGTTRFDSLVARVFREDFLDAMVESGFCKLVVQCGSSPCPVLTEGCDEWEGDKRGLAITCFRYKPSLTAYISEADLVIGHGGAGTCLEVCDARKRLIVIINEDLMGNHQAELAHQLARMGCASLGSLVALPSCVRDAVRAPLPAALPPRQTQKFQGFLDSLMFPGSHR</sequence>
<comment type="similarity">
    <text evidence="2">Belongs to the glycosyltransferase 28 family.</text>
</comment>
<evidence type="ECO:0000256" key="1">
    <source>
        <dbReference type="ARBA" id="ARBA00004240"/>
    </source>
</evidence>
<evidence type="ECO:0000256" key="2">
    <source>
        <dbReference type="ARBA" id="ARBA00006962"/>
    </source>
</evidence>
<evidence type="ECO:0000256" key="6">
    <source>
        <dbReference type="ARBA" id="ARBA00022679"/>
    </source>
</evidence>
<dbReference type="OrthoDB" id="20273at2759"/>
<dbReference type="PANTHER" id="PTHR12867:SF6">
    <property type="entry name" value="N-ACETYLGLUCOSAMINYLDIPHOSPHODOLICHOL N-ACETYLGLUCOSAMINYLTRANSFERASE"/>
    <property type="match status" value="1"/>
</dbReference>
<dbReference type="GO" id="GO:0042721">
    <property type="term" value="C:TIM22 mitochondrial import inner membrane insertion complex"/>
    <property type="evidence" value="ECO:0007669"/>
    <property type="project" value="InterPro"/>
</dbReference>
<reference evidence="8" key="1">
    <citation type="submission" date="2020-11" db="EMBL/GenBank/DDBJ databases">
        <authorList>
            <person name="Tran Van P."/>
        </authorList>
    </citation>
    <scope>NUCLEOTIDE SEQUENCE</scope>
</reference>
<evidence type="ECO:0000313" key="8">
    <source>
        <dbReference type="EMBL" id="CAD7225611.1"/>
    </source>
</evidence>
<dbReference type="Pfam" id="PF10171">
    <property type="entry name" value="Tim29"/>
    <property type="match status" value="1"/>
</dbReference>
<keyword evidence="7" id="KW-0256">Endoplasmic reticulum</keyword>
<accession>A0A7R8ZMK1</accession>
<dbReference type="GO" id="GO:0005783">
    <property type="term" value="C:endoplasmic reticulum"/>
    <property type="evidence" value="ECO:0007669"/>
    <property type="project" value="UniProtKB-SubCell"/>
</dbReference>
<dbReference type="InterPro" id="IPR019322">
    <property type="entry name" value="TIMM29"/>
</dbReference>
<dbReference type="SUPFAM" id="SSF53756">
    <property type="entry name" value="UDP-Glycosyltransferase/glycogen phosphorylase"/>
    <property type="match status" value="1"/>
</dbReference>
<keyword evidence="6" id="KW-0808">Transferase</keyword>
<evidence type="ECO:0000256" key="7">
    <source>
        <dbReference type="ARBA" id="ARBA00022824"/>
    </source>
</evidence>
<organism evidence="8">
    <name type="scientific">Cyprideis torosa</name>
    <dbReference type="NCBI Taxonomy" id="163714"/>
    <lineage>
        <taxon>Eukaryota</taxon>
        <taxon>Metazoa</taxon>
        <taxon>Ecdysozoa</taxon>
        <taxon>Arthropoda</taxon>
        <taxon>Crustacea</taxon>
        <taxon>Oligostraca</taxon>
        <taxon>Ostracoda</taxon>
        <taxon>Podocopa</taxon>
        <taxon>Podocopida</taxon>
        <taxon>Cytherocopina</taxon>
        <taxon>Cytheroidea</taxon>
        <taxon>Cytherideidae</taxon>
        <taxon>Cyprideis</taxon>
    </lineage>
</organism>
<evidence type="ECO:0000256" key="5">
    <source>
        <dbReference type="ARBA" id="ARBA00022676"/>
    </source>
</evidence>
<dbReference type="Pfam" id="PF04101">
    <property type="entry name" value="Glyco_tran_28_C"/>
    <property type="match status" value="1"/>
</dbReference>
<evidence type="ECO:0000256" key="4">
    <source>
        <dbReference type="ARBA" id="ARBA00017468"/>
    </source>
</evidence>
<dbReference type="PANTHER" id="PTHR12867">
    <property type="entry name" value="GLYCOSYL TRANSFERASE-RELATED"/>
    <property type="match status" value="1"/>
</dbReference>
<dbReference type="GO" id="GO:0006488">
    <property type="term" value="P:dolichol-linked oligosaccharide biosynthetic process"/>
    <property type="evidence" value="ECO:0007669"/>
    <property type="project" value="InterPro"/>
</dbReference>
<evidence type="ECO:0000256" key="3">
    <source>
        <dbReference type="ARBA" id="ARBA00012614"/>
    </source>
</evidence>
<dbReference type="AlphaFoldDB" id="A0A7R8ZMK1"/>
<dbReference type="InterPro" id="IPR039042">
    <property type="entry name" value="Alg13-like"/>
</dbReference>
<comment type="subcellular location">
    <subcellularLocation>
        <location evidence="1">Endoplasmic reticulum</location>
    </subcellularLocation>
</comment>
<dbReference type="EMBL" id="OB660612">
    <property type="protein sequence ID" value="CAD7225611.1"/>
    <property type="molecule type" value="Genomic_DNA"/>
</dbReference>
<protein>
    <recommendedName>
        <fullName evidence="4">UDP-N-acetylglucosamine transferase subunit ALG13</fullName>
        <ecNumber evidence="3">2.4.1.141</ecNumber>
    </recommendedName>
</protein>
<gene>
    <name evidence="8" type="ORF">CTOB1V02_LOCUS3546</name>
</gene>
<proteinExistence type="inferred from homology"/>
<name>A0A7R8ZMK1_9CRUS</name>